<accession>A0A7C5WY48</accession>
<keyword evidence="2 5" id="KW-0812">Transmembrane</keyword>
<sequence length="1130" mass="127575">MKYVGYLVLILLFIYFVFVKPFLLLHRIEFEIREPKINLKEKSLEIGEFWILLPNFRGETFFFRVEGLVLYKDTLRLKELSLISVSSKISEKPSEYDFSDLARRLNKINIHLQRAYISINSLPYSESTTLFIGKAHKEGNKIWAEEPTVAYYIHGQNITRIEVLVESAQLKGPILEVLSSKVLGENYSFDLKGRWKGKEGTFEAVGYVDRITTGNLYIEPIKVEAKGWLDYKNIQVDMQLQTDDLVIKEKHFGRVAGRGEYRYRWRKENLFSTSLEGENFSGRLEYDLNRKVLQLYLSELAFDEKLLGVKQGLKGYFVGRMFVDFNKKTLSLEGKVKDIIFQDIQINTANLNLGLDYREKPKGEVSFASEMLELKGRFYEKDFWGQLKVNGLPYQRGNVRARVFYEGYISYVAGTPESSGKGYLSDLYIYDRFIGRSDFNLILKGQDFLVSGEGRGFKLNASGNVKDESIKGVLTFTGFNFQERGIELSNLIGQVSFGAIGKKVQAEGRLEGKLSQEKVQALANLEFNIKLFEGRPEGEFKSILKNVKLGDLEFKNGLLVGNIKDQKLSLTYSLEEKLKGSGVFSLSDHTFNTEGRWEGELKESFLMVSYRLQSCSKTACKGELLGSAKFRDITIPINARFDYEGEMLRANVKGFDLQKGPIKVRVGGLRLEEGKIFFSGGSVSLNSEELLKLSQAEGFYDLKKEGFEIPNIKIHRYAEGNAKISYSKLEGFSLNSEGHINLEKASALFRSRVQTSLVGKLYYYLNIDKKGVNLVLLSKEPIELRSRYIGLPMRGEAYFYGDGKIFKGSMNFLGNGSSLTAEAEGTDKELQVKFNANRVPVVYRDENLRGNLFLKGAGVILTDYKKVKISSDLSIAGIVEVRSFPKEKQTKKEEIPLTLDLKVSSYEPLRVYLPEGYIYSSLEGYAKGKLDDLDYKFKFSLSGGELKYFNKKFYVKSGFFELDKKSKNIDLTIASSLPDYVILIDLKGDPEYPKVLLSSEPPKETRKIITDLVLGGGEAQGIISLGDILASQIPQIGGLTKGLEKTFGTELNISVSPQLSNSGEVGVSAKVYKDITDRFSVEYQQSTLNDPKESYVGGSAKITSGTSVGGRINSDKSKEVRLRVRGKFNF</sequence>
<evidence type="ECO:0000313" key="7">
    <source>
        <dbReference type="EMBL" id="HHO73290.1"/>
    </source>
</evidence>
<dbReference type="Pfam" id="PF04357">
    <property type="entry name" value="TamB"/>
    <property type="match status" value="1"/>
</dbReference>
<evidence type="ECO:0000256" key="2">
    <source>
        <dbReference type="ARBA" id="ARBA00022692"/>
    </source>
</evidence>
<gene>
    <name evidence="7" type="ORF">ENN04_01460</name>
</gene>
<keyword evidence="3 5" id="KW-1133">Transmembrane helix</keyword>
<name>A0A7C5WY48_9AQUI</name>
<dbReference type="AlphaFoldDB" id="A0A7C5WY48"/>
<evidence type="ECO:0000256" key="3">
    <source>
        <dbReference type="ARBA" id="ARBA00022989"/>
    </source>
</evidence>
<evidence type="ECO:0000259" key="6">
    <source>
        <dbReference type="Pfam" id="PF04357"/>
    </source>
</evidence>
<reference evidence="7" key="1">
    <citation type="journal article" date="2020" name="mSystems">
        <title>Genome- and Community-Level Interaction Insights into Carbon Utilization and Element Cycling Functions of Hydrothermarchaeota in Hydrothermal Sediment.</title>
        <authorList>
            <person name="Zhou Z."/>
            <person name="Liu Y."/>
            <person name="Xu W."/>
            <person name="Pan J."/>
            <person name="Luo Z.H."/>
            <person name="Li M."/>
        </authorList>
    </citation>
    <scope>NUCLEOTIDE SEQUENCE [LARGE SCALE GENOMIC DNA]</scope>
    <source>
        <strain evidence="7">SpSt-114</strain>
    </source>
</reference>
<keyword evidence="4 5" id="KW-0472">Membrane</keyword>
<protein>
    <recommendedName>
        <fullName evidence="6">Translocation and assembly module TamB C-terminal domain-containing protein</fullName>
    </recommendedName>
</protein>
<dbReference type="GO" id="GO:0009306">
    <property type="term" value="P:protein secretion"/>
    <property type="evidence" value="ECO:0007669"/>
    <property type="project" value="InterPro"/>
</dbReference>
<evidence type="ECO:0000256" key="5">
    <source>
        <dbReference type="SAM" id="Phobius"/>
    </source>
</evidence>
<comment type="subcellular location">
    <subcellularLocation>
        <location evidence="1">Membrane</location>
        <topology evidence="1">Single-pass membrane protein</topology>
    </subcellularLocation>
</comment>
<dbReference type="InterPro" id="IPR007452">
    <property type="entry name" value="TamB_C"/>
</dbReference>
<evidence type="ECO:0000256" key="4">
    <source>
        <dbReference type="ARBA" id="ARBA00023136"/>
    </source>
</evidence>
<dbReference type="EMBL" id="DSAC01000018">
    <property type="protein sequence ID" value="HHO73290.1"/>
    <property type="molecule type" value="Genomic_DNA"/>
</dbReference>
<evidence type="ECO:0000256" key="1">
    <source>
        <dbReference type="ARBA" id="ARBA00004167"/>
    </source>
</evidence>
<comment type="caution">
    <text evidence="7">The sequence shown here is derived from an EMBL/GenBank/DDBJ whole genome shotgun (WGS) entry which is preliminary data.</text>
</comment>
<feature type="domain" description="Translocation and assembly module TamB C-terminal" evidence="6">
    <location>
        <begin position="848"/>
        <end position="1094"/>
    </location>
</feature>
<proteinExistence type="predicted"/>
<organism evidence="7">
    <name type="scientific">Thermocrinis ruber</name>
    <dbReference type="NCBI Taxonomy" id="75906"/>
    <lineage>
        <taxon>Bacteria</taxon>
        <taxon>Pseudomonadati</taxon>
        <taxon>Aquificota</taxon>
        <taxon>Aquificia</taxon>
        <taxon>Aquificales</taxon>
        <taxon>Aquificaceae</taxon>
        <taxon>Thermocrinis</taxon>
    </lineage>
</organism>
<feature type="transmembrane region" description="Helical" evidence="5">
    <location>
        <begin position="6"/>
        <end position="25"/>
    </location>
</feature>
<dbReference type="GO" id="GO:0005886">
    <property type="term" value="C:plasma membrane"/>
    <property type="evidence" value="ECO:0007669"/>
    <property type="project" value="InterPro"/>
</dbReference>